<organism evidence="6 7">
    <name type="scientific">Streptomyces racemochromogenes</name>
    <dbReference type="NCBI Taxonomy" id="67353"/>
    <lineage>
        <taxon>Bacteria</taxon>
        <taxon>Bacillati</taxon>
        <taxon>Actinomycetota</taxon>
        <taxon>Actinomycetes</taxon>
        <taxon>Kitasatosporales</taxon>
        <taxon>Streptomycetaceae</taxon>
        <taxon>Streptomyces</taxon>
    </lineage>
</organism>
<dbReference type="PANTHER" id="PTHR30024:SF47">
    <property type="entry name" value="TAURINE-BINDING PERIPLASMIC PROTEIN"/>
    <property type="match status" value="1"/>
</dbReference>
<evidence type="ECO:0000256" key="4">
    <source>
        <dbReference type="SAM" id="SignalP"/>
    </source>
</evidence>
<feature type="domain" description="SsuA/THI5-like" evidence="5">
    <location>
        <begin position="50"/>
        <end position="242"/>
    </location>
</feature>
<dbReference type="SUPFAM" id="SSF53850">
    <property type="entry name" value="Periplasmic binding protein-like II"/>
    <property type="match status" value="1"/>
</dbReference>
<sequence>MPRPRAAAAVLLTAVLSLFATACGASGDGGAEPGGRHRVTIAGSDQLGGAPVYLAQERGLWSGDGVEATVTTLPTGRDALNAVLGGQARFGVVGDLPAVTAALGGRDVRIVAELSRFSDWRLLTRTDREVTGFAALKGRKVGVPQGTNVEYALSRMLASAGLTAADVTVVNLAPNQVTAALARGDVDAGVTFPSFYEAARTALGDRYAELPFSGYTAHTLLVAGPDADDAAATAVLRTVLRARQAGDADPAAARRAVVAQSKGALQPGYVEAFQPRYTYGPTLSPELLAQLTDEAAWAKAAQSLPGPADRQVLRDRLRPGPLKAADPSAVTLTD</sequence>
<keyword evidence="3 4" id="KW-0732">Signal</keyword>
<comment type="caution">
    <text evidence="6">The sequence shown here is derived from an EMBL/GenBank/DDBJ whole genome shotgun (WGS) entry which is preliminary data.</text>
</comment>
<protein>
    <submittedName>
        <fullName evidence="6">NrtA/SsuA/CpmA family ABC transporter substrate-binding protein</fullName>
    </submittedName>
</protein>
<dbReference type="CDD" id="cd01008">
    <property type="entry name" value="PBP2_NrtA_SsuA_CpmA_like"/>
    <property type="match status" value="1"/>
</dbReference>
<feature type="signal peptide" evidence="4">
    <location>
        <begin position="1"/>
        <end position="22"/>
    </location>
</feature>
<dbReference type="InterPro" id="IPR015168">
    <property type="entry name" value="SsuA/THI5"/>
</dbReference>
<dbReference type="PROSITE" id="PS51257">
    <property type="entry name" value="PROKAR_LIPOPROTEIN"/>
    <property type="match status" value="1"/>
</dbReference>
<dbReference type="Pfam" id="PF09084">
    <property type="entry name" value="NMT1"/>
    <property type="match status" value="1"/>
</dbReference>
<dbReference type="Proteomes" id="UP001610631">
    <property type="component" value="Unassembled WGS sequence"/>
</dbReference>
<evidence type="ECO:0000256" key="1">
    <source>
        <dbReference type="ARBA" id="ARBA00004418"/>
    </source>
</evidence>
<dbReference type="Gene3D" id="3.40.190.10">
    <property type="entry name" value="Periplasmic binding protein-like II"/>
    <property type="match status" value="2"/>
</dbReference>
<evidence type="ECO:0000256" key="2">
    <source>
        <dbReference type="ARBA" id="ARBA00010742"/>
    </source>
</evidence>
<feature type="chain" id="PRO_5045105478" evidence="4">
    <location>
        <begin position="23"/>
        <end position="334"/>
    </location>
</feature>
<dbReference type="RefSeq" id="WP_395510982.1">
    <property type="nucleotide sequence ID" value="NZ_JBBDHD010000047.1"/>
</dbReference>
<name>A0ABW7PFN8_9ACTN</name>
<evidence type="ECO:0000313" key="7">
    <source>
        <dbReference type="Proteomes" id="UP001610631"/>
    </source>
</evidence>
<proteinExistence type="inferred from homology"/>
<comment type="subcellular location">
    <subcellularLocation>
        <location evidence="1">Periplasm</location>
    </subcellularLocation>
</comment>
<dbReference type="PANTHER" id="PTHR30024">
    <property type="entry name" value="ALIPHATIC SULFONATES-BINDING PROTEIN-RELATED"/>
    <property type="match status" value="1"/>
</dbReference>
<accession>A0ABW7PFN8</accession>
<evidence type="ECO:0000256" key="3">
    <source>
        <dbReference type="ARBA" id="ARBA00022729"/>
    </source>
</evidence>
<reference evidence="6 7" key="1">
    <citation type="submission" date="2024-03" db="EMBL/GenBank/DDBJ databases">
        <title>Whole genome sequencing of Streptomyces racemochromogenes, to identify antimicrobial biosynthetic gene clusters.</title>
        <authorList>
            <person name="Suryawanshi P."/>
            <person name="Krishnaraj P.U."/>
            <person name="Arun Y.P."/>
            <person name="Suryawanshi M.P."/>
            <person name="Rakshit O."/>
        </authorList>
    </citation>
    <scope>NUCLEOTIDE SEQUENCE [LARGE SCALE GENOMIC DNA]</scope>
    <source>
        <strain evidence="6 7">AUDT626</strain>
    </source>
</reference>
<evidence type="ECO:0000313" key="6">
    <source>
        <dbReference type="EMBL" id="MFH7597198.1"/>
    </source>
</evidence>
<evidence type="ECO:0000259" key="5">
    <source>
        <dbReference type="Pfam" id="PF09084"/>
    </source>
</evidence>
<keyword evidence="7" id="KW-1185">Reference proteome</keyword>
<gene>
    <name evidence="6" type="ORF">WDV06_19155</name>
</gene>
<comment type="similarity">
    <text evidence="2">Belongs to the bacterial solute-binding protein SsuA/TauA family.</text>
</comment>
<dbReference type="EMBL" id="JBBDHD010000047">
    <property type="protein sequence ID" value="MFH7597198.1"/>
    <property type="molecule type" value="Genomic_DNA"/>
</dbReference>